<dbReference type="FunFam" id="1.20.1250.20:FF:000002">
    <property type="entry name" value="Sugar transport protein 13"/>
    <property type="match status" value="1"/>
</dbReference>
<feature type="transmembrane region" description="Helical" evidence="10">
    <location>
        <begin position="449"/>
        <end position="470"/>
    </location>
</feature>
<evidence type="ECO:0000256" key="2">
    <source>
        <dbReference type="ARBA" id="ARBA00010992"/>
    </source>
</evidence>
<keyword evidence="7 10" id="KW-1133">Transmembrane helix</keyword>
<keyword evidence="8 10" id="KW-0472">Membrane</keyword>
<accession>I0YTU0</accession>
<proteinExistence type="inferred from homology"/>
<evidence type="ECO:0000256" key="9">
    <source>
        <dbReference type="RuleBase" id="RU003346"/>
    </source>
</evidence>
<evidence type="ECO:0000256" key="6">
    <source>
        <dbReference type="ARBA" id="ARBA00022847"/>
    </source>
</evidence>
<dbReference type="GO" id="GO:0015293">
    <property type="term" value="F:symporter activity"/>
    <property type="evidence" value="ECO:0007669"/>
    <property type="project" value="UniProtKB-KW"/>
</dbReference>
<feature type="transmembrane region" description="Helical" evidence="10">
    <location>
        <begin position="318"/>
        <end position="339"/>
    </location>
</feature>
<dbReference type="InterPro" id="IPR036259">
    <property type="entry name" value="MFS_trans_sf"/>
</dbReference>
<feature type="transmembrane region" description="Helical" evidence="10">
    <location>
        <begin position="423"/>
        <end position="443"/>
    </location>
</feature>
<keyword evidence="5 10" id="KW-0812">Transmembrane</keyword>
<dbReference type="OrthoDB" id="5296287at2759"/>
<evidence type="ECO:0000256" key="7">
    <source>
        <dbReference type="ARBA" id="ARBA00022989"/>
    </source>
</evidence>
<dbReference type="SUPFAM" id="SSF103473">
    <property type="entry name" value="MFS general substrate transporter"/>
    <property type="match status" value="1"/>
</dbReference>
<feature type="transmembrane region" description="Helical" evidence="10">
    <location>
        <begin position="114"/>
        <end position="132"/>
    </location>
</feature>
<keyword evidence="6" id="KW-0769">Symport</keyword>
<dbReference type="GO" id="GO:0016020">
    <property type="term" value="C:membrane"/>
    <property type="evidence" value="ECO:0007669"/>
    <property type="project" value="UniProtKB-SubCell"/>
</dbReference>
<dbReference type="Gene3D" id="1.20.1250.20">
    <property type="entry name" value="MFS general substrate transporter like domains"/>
    <property type="match status" value="1"/>
</dbReference>
<dbReference type="Pfam" id="PF00083">
    <property type="entry name" value="Sugar_tr"/>
    <property type="match status" value="1"/>
</dbReference>
<dbReference type="RefSeq" id="XP_005646353.1">
    <property type="nucleotide sequence ID" value="XM_005646296.1"/>
</dbReference>
<gene>
    <name evidence="12" type="ORF">COCSUDRAFT_66691</name>
</gene>
<dbReference type="PROSITE" id="PS00217">
    <property type="entry name" value="SUGAR_TRANSPORT_2"/>
    <property type="match status" value="1"/>
</dbReference>
<dbReference type="InterPro" id="IPR003663">
    <property type="entry name" value="Sugar/inositol_transpt"/>
</dbReference>
<dbReference type="PANTHER" id="PTHR23500:SF357">
    <property type="entry name" value="IP12678P"/>
    <property type="match status" value="1"/>
</dbReference>
<protein>
    <submittedName>
        <fullName evidence="12">Hexose transporter</fullName>
    </submittedName>
</protein>
<dbReference type="InterPro" id="IPR005829">
    <property type="entry name" value="Sugar_transporter_CS"/>
</dbReference>
<reference evidence="12 13" key="1">
    <citation type="journal article" date="2012" name="Genome Biol.">
        <title>The genome of the polar eukaryotic microalga coccomyxa subellipsoidea reveals traits of cold adaptation.</title>
        <authorList>
            <person name="Blanc G."/>
            <person name="Agarkova I."/>
            <person name="Grimwood J."/>
            <person name="Kuo A."/>
            <person name="Brueggeman A."/>
            <person name="Dunigan D."/>
            <person name="Gurnon J."/>
            <person name="Ladunga I."/>
            <person name="Lindquist E."/>
            <person name="Lucas S."/>
            <person name="Pangilinan J."/>
            <person name="Proschold T."/>
            <person name="Salamov A."/>
            <person name="Schmutz J."/>
            <person name="Weeks D."/>
            <person name="Yamada T."/>
            <person name="Claverie J.M."/>
            <person name="Grigoriev I."/>
            <person name="Van Etten J."/>
            <person name="Lomsadze A."/>
            <person name="Borodovsky M."/>
        </authorList>
    </citation>
    <scope>NUCLEOTIDE SEQUENCE [LARGE SCALE GENOMIC DNA]</scope>
    <source>
        <strain evidence="12 13">C-169</strain>
    </source>
</reference>
<feature type="transmembrane region" description="Helical" evidence="10">
    <location>
        <begin position="281"/>
        <end position="306"/>
    </location>
</feature>
<feature type="transmembrane region" description="Helical" evidence="10">
    <location>
        <begin position="202"/>
        <end position="223"/>
    </location>
</feature>
<dbReference type="Proteomes" id="UP000007264">
    <property type="component" value="Unassembled WGS sequence"/>
</dbReference>
<dbReference type="PANTHER" id="PTHR23500">
    <property type="entry name" value="SOLUTE CARRIER FAMILY 2, FACILITATED GLUCOSE TRANSPORTER"/>
    <property type="match status" value="1"/>
</dbReference>
<evidence type="ECO:0000259" key="11">
    <source>
        <dbReference type="PROSITE" id="PS50850"/>
    </source>
</evidence>
<dbReference type="InterPro" id="IPR044778">
    <property type="entry name" value="MFS_STP/MST-like_plant"/>
</dbReference>
<dbReference type="eggNOG" id="KOG0254">
    <property type="taxonomic scope" value="Eukaryota"/>
</dbReference>
<comment type="subcellular location">
    <subcellularLocation>
        <location evidence="1">Membrane</location>
        <topology evidence="1">Multi-pass membrane protein</topology>
    </subcellularLocation>
</comment>
<dbReference type="NCBIfam" id="TIGR00879">
    <property type="entry name" value="SP"/>
    <property type="match status" value="1"/>
</dbReference>
<keyword evidence="13" id="KW-1185">Reference proteome</keyword>
<dbReference type="KEGG" id="csl:COCSUDRAFT_66691"/>
<evidence type="ECO:0000256" key="10">
    <source>
        <dbReference type="SAM" id="Phobius"/>
    </source>
</evidence>
<keyword evidence="3 9" id="KW-0813">Transport</keyword>
<feature type="transmembrane region" description="Helical" evidence="10">
    <location>
        <begin position="83"/>
        <end position="102"/>
    </location>
</feature>
<feature type="transmembrane region" description="Helical" evidence="10">
    <location>
        <begin position="20"/>
        <end position="40"/>
    </location>
</feature>
<dbReference type="CDD" id="cd17361">
    <property type="entry name" value="MFS_STP"/>
    <property type="match status" value="1"/>
</dbReference>
<evidence type="ECO:0000256" key="3">
    <source>
        <dbReference type="ARBA" id="ARBA00022448"/>
    </source>
</evidence>
<evidence type="ECO:0000256" key="5">
    <source>
        <dbReference type="ARBA" id="ARBA00022692"/>
    </source>
</evidence>
<feature type="transmembrane region" description="Helical" evidence="10">
    <location>
        <begin position="382"/>
        <end position="402"/>
    </location>
</feature>
<dbReference type="InterPro" id="IPR020846">
    <property type="entry name" value="MFS_dom"/>
</dbReference>
<dbReference type="InterPro" id="IPR045262">
    <property type="entry name" value="STP/PLT_plant"/>
</dbReference>
<name>I0YTU0_COCSC</name>
<dbReference type="GeneID" id="17039794"/>
<sequence length="526" mass="56989">MAGGAILVPDNNIKSYNGRLTWVVVLTCIVASTGGLLFGFDNGITGGVTSMEPFLEKFFPDVYAHVKSKDEGNNAYCKYNNQGLQLFTSCLFIAGMVGGLIGGYTTRALGRRRTMTIGSVLFLIGAGLQAGAEHLGMLIAGRIMLGFGVGLANQSVPLYLSEIAPPKMRGGLNNLFQLATTTGILVAQLVNYGTQNLHDYGWRVSVGVAAIPAIILLIGSLVLPETPNSLIERNHHEQARKVLRRVRGTDDIGLEFDDICTASAVKNPWRNIISRKYRPELVMATFIPFFQQFTGINSVVFYAPVIFSSLGMGQDSSLLSSVIVGVVFVVTTVVAVLTVDKFGRKILFLQGGVQMILSEVIVAVLLAVQFNAHSGEAINKGIGVAVIFFICLFVAGFGWSWGPLGWLVPSEIQPLETRSAGQGLTVAVNFLFTFIIGQCFLSMLCAFQYGIFLFFAGWVLVMTLFVAFLLPETKGIPIEEMVVVWRKHWFWARFVEPAAADLKAMETGNGAQQLPSSYAGPEPKSA</sequence>
<comment type="similarity">
    <text evidence="2 9">Belongs to the major facilitator superfamily. Sugar transporter (TC 2.A.1.1) family.</text>
</comment>
<evidence type="ECO:0000313" key="13">
    <source>
        <dbReference type="Proteomes" id="UP000007264"/>
    </source>
</evidence>
<evidence type="ECO:0000256" key="1">
    <source>
        <dbReference type="ARBA" id="ARBA00004141"/>
    </source>
</evidence>
<organism evidence="12 13">
    <name type="scientific">Coccomyxa subellipsoidea (strain C-169)</name>
    <name type="common">Green microalga</name>
    <dbReference type="NCBI Taxonomy" id="574566"/>
    <lineage>
        <taxon>Eukaryota</taxon>
        <taxon>Viridiplantae</taxon>
        <taxon>Chlorophyta</taxon>
        <taxon>core chlorophytes</taxon>
        <taxon>Trebouxiophyceae</taxon>
        <taxon>Trebouxiophyceae incertae sedis</taxon>
        <taxon>Coccomyxaceae</taxon>
        <taxon>Coccomyxa</taxon>
        <taxon>Coccomyxa subellipsoidea</taxon>
    </lineage>
</organism>
<evidence type="ECO:0000313" key="12">
    <source>
        <dbReference type="EMBL" id="EIE21809.1"/>
    </source>
</evidence>
<evidence type="ECO:0000256" key="8">
    <source>
        <dbReference type="ARBA" id="ARBA00023136"/>
    </source>
</evidence>
<keyword evidence="4" id="KW-0762">Sugar transport</keyword>
<dbReference type="InterPro" id="IPR005828">
    <property type="entry name" value="MFS_sugar_transport-like"/>
</dbReference>
<dbReference type="PROSITE" id="PS50850">
    <property type="entry name" value="MFS"/>
    <property type="match status" value="1"/>
</dbReference>
<feature type="transmembrane region" description="Helical" evidence="10">
    <location>
        <begin position="172"/>
        <end position="190"/>
    </location>
</feature>
<dbReference type="GO" id="GO:0015145">
    <property type="term" value="F:monosaccharide transmembrane transporter activity"/>
    <property type="evidence" value="ECO:0007669"/>
    <property type="project" value="InterPro"/>
</dbReference>
<dbReference type="PROSITE" id="PS00216">
    <property type="entry name" value="SUGAR_TRANSPORT_1"/>
    <property type="match status" value="1"/>
</dbReference>
<comment type="caution">
    <text evidence="12">The sequence shown here is derived from an EMBL/GenBank/DDBJ whole genome shotgun (WGS) entry which is preliminary data.</text>
</comment>
<dbReference type="AlphaFoldDB" id="I0YTU0"/>
<dbReference type="PRINTS" id="PR00171">
    <property type="entry name" value="SUGRTRNSPORT"/>
</dbReference>
<dbReference type="EMBL" id="AGSI01000011">
    <property type="protein sequence ID" value="EIE21809.1"/>
    <property type="molecule type" value="Genomic_DNA"/>
</dbReference>
<feature type="domain" description="Major facilitator superfamily (MFS) profile" evidence="11">
    <location>
        <begin position="27"/>
        <end position="474"/>
    </location>
</feature>
<feature type="transmembrane region" description="Helical" evidence="10">
    <location>
        <begin position="346"/>
        <end position="370"/>
    </location>
</feature>
<evidence type="ECO:0000256" key="4">
    <source>
        <dbReference type="ARBA" id="ARBA00022597"/>
    </source>
</evidence>